<keyword evidence="3 8" id="KW-0064">Aspartyl protease</keyword>
<dbReference type="Pfam" id="PF00026">
    <property type="entry name" value="Asp"/>
    <property type="match status" value="1"/>
</dbReference>
<dbReference type="FunFam" id="2.40.70.10:FF:000026">
    <property type="entry name" value="Endothiapepsin"/>
    <property type="match status" value="1"/>
</dbReference>
<dbReference type="GeneID" id="54482974"/>
<dbReference type="InterPro" id="IPR001969">
    <property type="entry name" value="Aspartic_peptidase_AS"/>
</dbReference>
<dbReference type="InterPro" id="IPR033121">
    <property type="entry name" value="PEPTIDASE_A1"/>
</dbReference>
<keyword evidence="4 8" id="KW-0378">Hydrolase</keyword>
<dbReference type="RefSeq" id="XP_033599401.1">
    <property type="nucleotide sequence ID" value="XM_033741920.1"/>
</dbReference>
<dbReference type="InterPro" id="IPR021109">
    <property type="entry name" value="Peptidase_aspartic_dom_sf"/>
</dbReference>
<proteinExistence type="inferred from homology"/>
<dbReference type="InterPro" id="IPR001461">
    <property type="entry name" value="Aspartic_peptidase_A1"/>
</dbReference>
<keyword evidence="5" id="KW-0325">Glycoprotein</keyword>
<keyword evidence="2 8" id="KW-0645">Protease</keyword>
<dbReference type="PANTHER" id="PTHR47966">
    <property type="entry name" value="BETA-SITE APP-CLEAVING ENZYME, ISOFORM A-RELATED"/>
    <property type="match status" value="1"/>
</dbReference>
<dbReference type="OrthoDB" id="2747330at2759"/>
<dbReference type="FunFam" id="2.40.70.10:FF:000024">
    <property type="entry name" value="Endothiapepsin"/>
    <property type="match status" value="1"/>
</dbReference>
<keyword evidence="9" id="KW-0732">Signal</keyword>
<organism evidence="11 12">
    <name type="scientific">Pseudovirgaria hyperparasitica</name>
    <dbReference type="NCBI Taxonomy" id="470096"/>
    <lineage>
        <taxon>Eukaryota</taxon>
        <taxon>Fungi</taxon>
        <taxon>Dikarya</taxon>
        <taxon>Ascomycota</taxon>
        <taxon>Pezizomycotina</taxon>
        <taxon>Dothideomycetes</taxon>
        <taxon>Dothideomycetes incertae sedis</taxon>
        <taxon>Acrospermales</taxon>
        <taxon>Acrospermaceae</taxon>
        <taxon>Pseudovirgaria</taxon>
    </lineage>
</organism>
<feature type="chain" id="PRO_5025332035" evidence="9">
    <location>
        <begin position="20"/>
        <end position="396"/>
    </location>
</feature>
<keyword evidence="12" id="KW-1185">Reference proteome</keyword>
<name>A0A6A6W4U7_9PEZI</name>
<feature type="signal peptide" evidence="9">
    <location>
        <begin position="1"/>
        <end position="19"/>
    </location>
</feature>
<evidence type="ECO:0000313" key="11">
    <source>
        <dbReference type="EMBL" id="KAF2756950.1"/>
    </source>
</evidence>
<evidence type="ECO:0000256" key="6">
    <source>
        <dbReference type="ARBA" id="ARBA00055396"/>
    </source>
</evidence>
<evidence type="ECO:0000256" key="8">
    <source>
        <dbReference type="RuleBase" id="RU000454"/>
    </source>
</evidence>
<evidence type="ECO:0000256" key="1">
    <source>
        <dbReference type="ARBA" id="ARBA00007447"/>
    </source>
</evidence>
<feature type="active site" evidence="7">
    <location>
        <position position="101"/>
    </location>
</feature>
<dbReference type="Gene3D" id="2.40.70.10">
    <property type="entry name" value="Acid Proteases"/>
    <property type="match status" value="2"/>
</dbReference>
<evidence type="ECO:0000256" key="5">
    <source>
        <dbReference type="ARBA" id="ARBA00023180"/>
    </source>
</evidence>
<evidence type="ECO:0000259" key="10">
    <source>
        <dbReference type="PROSITE" id="PS51767"/>
    </source>
</evidence>
<comment type="similarity">
    <text evidence="1 8">Belongs to the peptidase A1 family.</text>
</comment>
<dbReference type="CDD" id="cd06097">
    <property type="entry name" value="Aspergillopepsin_like"/>
    <property type="match status" value="1"/>
</dbReference>
<dbReference type="InterPro" id="IPR034163">
    <property type="entry name" value="Aspergillopepsin-like_cat_dom"/>
</dbReference>
<dbReference type="GO" id="GO:0004190">
    <property type="term" value="F:aspartic-type endopeptidase activity"/>
    <property type="evidence" value="ECO:0007669"/>
    <property type="project" value="UniProtKB-KW"/>
</dbReference>
<gene>
    <name evidence="11" type="ORF">EJ05DRAFT_440216</name>
</gene>
<dbReference type="SUPFAM" id="SSF50630">
    <property type="entry name" value="Acid proteases"/>
    <property type="match status" value="1"/>
</dbReference>
<dbReference type="PROSITE" id="PS00141">
    <property type="entry name" value="ASP_PROTEASE"/>
    <property type="match status" value="2"/>
</dbReference>
<evidence type="ECO:0000256" key="4">
    <source>
        <dbReference type="ARBA" id="ARBA00022801"/>
    </source>
</evidence>
<evidence type="ECO:0000313" key="12">
    <source>
        <dbReference type="Proteomes" id="UP000799437"/>
    </source>
</evidence>
<comment type="function">
    <text evidence="6">Secreted aspartic endopeptidase that allows assimilation of proteinaceous substrates. The scissile peptide bond is attacked by a nucleophilic water molecule activated by two aspartic residues in the active site. Shows a broad primary substrate specificity. Favors hydrophobic residues at the P1 and P1' positions.</text>
</comment>
<sequence length="396" mass="41151">MPSIFSLTAAAVLLTAVVASPVEKRGSFTIQQFQSAKKVPRVGPLAMSRTYAKYGAKAPSDVQAAAAAASGSVTATPEDQYDSLYLCPVKVGSQTLDLDFDTGSADLWVFSTELPATQQSGHAVYQPTASKKKQGYTWNISYGDGSGASGDVYADTVVVGGVTATSQAVEAATSVSSSFSSDTNDDGLLGLAFSTINTVSPQKQTTFFDTVKSQLATPLFAVTLKYHQAGTYDFGYLDTAKYTGAISYVTVNTQNGFWEFTAGGYTVGSAAPVASSFDAIADTGTTLLYLPSAIVSAYYAKVAGAAYSSTYGGYVFACSAALPDFSLTIGGTSHRVPGKYINYAPASGSTCFGGIQRNTGIGFSILGDIFLKSQYVVHDVSQAAPRIGFATQANLA</sequence>
<feature type="domain" description="Peptidase A1" evidence="10">
    <location>
        <begin position="85"/>
        <end position="390"/>
    </location>
</feature>
<dbReference type="AlphaFoldDB" id="A0A6A6W4U7"/>
<dbReference type="EMBL" id="ML996574">
    <property type="protein sequence ID" value="KAF2756950.1"/>
    <property type="molecule type" value="Genomic_DNA"/>
</dbReference>
<reference evidence="11" key="1">
    <citation type="journal article" date="2020" name="Stud. Mycol.">
        <title>101 Dothideomycetes genomes: a test case for predicting lifestyles and emergence of pathogens.</title>
        <authorList>
            <person name="Haridas S."/>
            <person name="Albert R."/>
            <person name="Binder M."/>
            <person name="Bloem J."/>
            <person name="Labutti K."/>
            <person name="Salamov A."/>
            <person name="Andreopoulos B."/>
            <person name="Baker S."/>
            <person name="Barry K."/>
            <person name="Bills G."/>
            <person name="Bluhm B."/>
            <person name="Cannon C."/>
            <person name="Castanera R."/>
            <person name="Culley D."/>
            <person name="Daum C."/>
            <person name="Ezra D."/>
            <person name="Gonzalez J."/>
            <person name="Henrissat B."/>
            <person name="Kuo A."/>
            <person name="Liang C."/>
            <person name="Lipzen A."/>
            <person name="Lutzoni F."/>
            <person name="Magnuson J."/>
            <person name="Mondo S."/>
            <person name="Nolan M."/>
            <person name="Ohm R."/>
            <person name="Pangilinan J."/>
            <person name="Park H.-J."/>
            <person name="Ramirez L."/>
            <person name="Alfaro M."/>
            <person name="Sun H."/>
            <person name="Tritt A."/>
            <person name="Yoshinaga Y."/>
            <person name="Zwiers L.-H."/>
            <person name="Turgeon B."/>
            <person name="Goodwin S."/>
            <person name="Spatafora J."/>
            <person name="Crous P."/>
            <person name="Grigoriev I."/>
        </authorList>
    </citation>
    <scope>NUCLEOTIDE SEQUENCE</scope>
    <source>
        <strain evidence="11">CBS 121739</strain>
    </source>
</reference>
<evidence type="ECO:0000256" key="9">
    <source>
        <dbReference type="SAM" id="SignalP"/>
    </source>
</evidence>
<dbReference type="PANTHER" id="PTHR47966:SF2">
    <property type="entry name" value="ASPERGILLOPEPSIN-1-RELATED"/>
    <property type="match status" value="1"/>
</dbReference>
<evidence type="ECO:0000256" key="7">
    <source>
        <dbReference type="PIRSR" id="PIRSR601461-1"/>
    </source>
</evidence>
<evidence type="ECO:0000256" key="2">
    <source>
        <dbReference type="ARBA" id="ARBA00022670"/>
    </source>
</evidence>
<dbReference type="PRINTS" id="PR00792">
    <property type="entry name" value="PEPSIN"/>
</dbReference>
<dbReference type="GO" id="GO:0006508">
    <property type="term" value="P:proteolysis"/>
    <property type="evidence" value="ECO:0007669"/>
    <property type="project" value="UniProtKB-KW"/>
</dbReference>
<accession>A0A6A6W4U7</accession>
<evidence type="ECO:0000256" key="3">
    <source>
        <dbReference type="ARBA" id="ARBA00022750"/>
    </source>
</evidence>
<dbReference type="PROSITE" id="PS51767">
    <property type="entry name" value="PEPTIDASE_A1"/>
    <property type="match status" value="1"/>
</dbReference>
<feature type="active site" evidence="7">
    <location>
        <position position="282"/>
    </location>
</feature>
<protein>
    <submittedName>
        <fullName evidence="11">Asp-domain-containing protein</fullName>
    </submittedName>
</protein>
<dbReference type="Proteomes" id="UP000799437">
    <property type="component" value="Unassembled WGS sequence"/>
</dbReference>